<dbReference type="InterPro" id="IPR042099">
    <property type="entry name" value="ANL_N_sf"/>
</dbReference>
<dbReference type="Gene3D" id="3.40.50.12780">
    <property type="entry name" value="N-terminal domain of ligase-like"/>
    <property type="match status" value="1"/>
</dbReference>
<feature type="domain" description="AMP-binding enzyme C-terminal" evidence="3">
    <location>
        <begin position="546"/>
        <end position="639"/>
    </location>
</feature>
<accession>A0A7G2CHN2</accession>
<dbReference type="VEuPathDB" id="TriTrypDB:ADEAN_000642200"/>
<dbReference type="Gene3D" id="3.30.300.30">
    <property type="match status" value="1"/>
</dbReference>
<dbReference type="EMBL" id="LR877156">
    <property type="protein sequence ID" value="CAD2218929.1"/>
    <property type="molecule type" value="Genomic_DNA"/>
</dbReference>
<dbReference type="PANTHER" id="PTHR43201:SF8">
    <property type="entry name" value="ACYL-COA SYNTHETASE FAMILY MEMBER 3"/>
    <property type="match status" value="1"/>
</dbReference>
<dbReference type="Pfam" id="PF13193">
    <property type="entry name" value="AMP-binding_C"/>
    <property type="match status" value="1"/>
</dbReference>
<protein>
    <submittedName>
        <fullName evidence="4">AMP-binding enzyme/AMP-binding enzyme C-terminal domain containing protein, putative</fullName>
    </submittedName>
</protein>
<dbReference type="Pfam" id="PF00501">
    <property type="entry name" value="AMP-binding"/>
    <property type="match status" value="1"/>
</dbReference>
<keyword evidence="5" id="KW-1185">Reference proteome</keyword>
<name>A0A7G2CHN2_9TRYP</name>
<dbReference type="InterPro" id="IPR000873">
    <property type="entry name" value="AMP-dep_synth/lig_dom"/>
</dbReference>
<gene>
    <name evidence="4" type="ORF">ADEAN_000642200</name>
</gene>
<evidence type="ECO:0000259" key="3">
    <source>
        <dbReference type="Pfam" id="PF13193"/>
    </source>
</evidence>
<reference evidence="4 5" key="1">
    <citation type="submission" date="2020-08" db="EMBL/GenBank/DDBJ databases">
        <authorList>
            <person name="Newling K."/>
            <person name="Davey J."/>
            <person name="Forrester S."/>
        </authorList>
    </citation>
    <scope>NUCLEOTIDE SEQUENCE [LARGE SCALE GENOMIC DNA]</scope>
    <source>
        <strain evidence="5">Crithidia deanei Carvalho (ATCC PRA-265)</strain>
    </source>
</reference>
<evidence type="ECO:0000256" key="1">
    <source>
        <dbReference type="ARBA" id="ARBA00006432"/>
    </source>
</evidence>
<dbReference type="PANTHER" id="PTHR43201">
    <property type="entry name" value="ACYL-COA SYNTHETASE"/>
    <property type="match status" value="1"/>
</dbReference>
<dbReference type="CDD" id="cd05941">
    <property type="entry name" value="MCS"/>
    <property type="match status" value="1"/>
</dbReference>
<dbReference type="GO" id="GO:0006631">
    <property type="term" value="P:fatty acid metabolic process"/>
    <property type="evidence" value="ECO:0007669"/>
    <property type="project" value="TreeGrafter"/>
</dbReference>
<dbReference type="GO" id="GO:0031956">
    <property type="term" value="F:medium-chain fatty acid-CoA ligase activity"/>
    <property type="evidence" value="ECO:0007669"/>
    <property type="project" value="TreeGrafter"/>
</dbReference>
<sequence length="652" mass="71956">MFRSFGPLLAKVPYATLFEHNHVLQTVFRSPADKVALRVEMPGRPEANYTYGQLQRDVVELANTLAARNEAVAATKGEKPLSWVQPPRAKDVRSCYGQGEGTPSCSVLKDTGAYGMSVMCGPGYAFPIALLAGWSLNQLVTPMSVSQHYDDELMYVLEHSGSRSILGETALLKDKFPADYDALYVRKKEDSKAYAKELLGKKNVYSVHSVFDLQALGVDAVKANEKDVLCYDTDKLDELNPVFRRWHEDPSSRPTKNDDCLMIYTSGTTARPKGAVHTHASVGNMVRVLQDAWEWSADDSILHVLPVHHVHGLVNVLLCALASSARCVFTKFDDPVRIAHRLEKGDITLFMAVPTIYTKMIAKAKNFNDKEKEAFKKACETHIRLMVSGSAALPIPTLEQFRELSGHTLLERYGMTEIGMALSQVLRPVSDRIPGTVGSPLPTVETYVYTPEDTEGGSDASKAKEKAFDEVGALAIASESLFDRYWRNPEATMKEMRTDAAGRRYFDTGDTVGVKHVAGKPSNYTILGRSSVDIIKSRGYKLSALEIEAALLSRKDLFYEMAVVGVKDEMLGEKVVAIVALQPDAAAKWNVKFEGAQKVCETEALDKELKAVAMEVLAPYKCPARYLIVPEIPRNPTGKVNKKSLKKALGLP</sequence>
<organism evidence="4 5">
    <name type="scientific">Angomonas deanei</name>
    <dbReference type="NCBI Taxonomy" id="59799"/>
    <lineage>
        <taxon>Eukaryota</taxon>
        <taxon>Discoba</taxon>
        <taxon>Euglenozoa</taxon>
        <taxon>Kinetoplastea</taxon>
        <taxon>Metakinetoplastina</taxon>
        <taxon>Trypanosomatida</taxon>
        <taxon>Trypanosomatidae</taxon>
        <taxon>Strigomonadinae</taxon>
        <taxon>Angomonas</taxon>
    </lineage>
</organism>
<evidence type="ECO:0000313" key="5">
    <source>
        <dbReference type="Proteomes" id="UP000515908"/>
    </source>
</evidence>
<dbReference type="FunFam" id="3.30.300.30:FF:000082">
    <property type="entry name" value="Putative long-chain-fatty-acid-CoA ligase"/>
    <property type="match status" value="1"/>
</dbReference>
<evidence type="ECO:0000259" key="2">
    <source>
        <dbReference type="Pfam" id="PF00501"/>
    </source>
</evidence>
<evidence type="ECO:0000313" key="4">
    <source>
        <dbReference type="EMBL" id="CAD2218929.1"/>
    </source>
</evidence>
<feature type="domain" description="AMP-dependent synthetase/ligase" evidence="2">
    <location>
        <begin position="118"/>
        <end position="486"/>
    </location>
</feature>
<dbReference type="InterPro" id="IPR045851">
    <property type="entry name" value="AMP-bd_C_sf"/>
</dbReference>
<dbReference type="InterPro" id="IPR025110">
    <property type="entry name" value="AMP-bd_C"/>
</dbReference>
<proteinExistence type="inferred from homology"/>
<dbReference type="Proteomes" id="UP000515908">
    <property type="component" value="Chromosome 12"/>
</dbReference>
<dbReference type="AlphaFoldDB" id="A0A7G2CHN2"/>
<comment type="similarity">
    <text evidence="1">Belongs to the ATP-dependent AMP-binding enzyme family.</text>
</comment>
<dbReference type="SUPFAM" id="SSF56801">
    <property type="entry name" value="Acetyl-CoA synthetase-like"/>
    <property type="match status" value="1"/>
</dbReference>